<dbReference type="PANTHER" id="PTHR11132">
    <property type="entry name" value="SOLUTE CARRIER FAMILY 35"/>
    <property type="match status" value="1"/>
</dbReference>
<dbReference type="AlphaFoldDB" id="C1N200"/>
<proteinExistence type="predicted"/>
<dbReference type="RefSeq" id="XP_003062206.1">
    <property type="nucleotide sequence ID" value="XM_003062160.1"/>
</dbReference>
<feature type="transmembrane region" description="Helical" evidence="5">
    <location>
        <begin position="212"/>
        <end position="232"/>
    </location>
</feature>
<dbReference type="eggNOG" id="KOG1441">
    <property type="taxonomic scope" value="Eukaryota"/>
</dbReference>
<dbReference type="InterPro" id="IPR050186">
    <property type="entry name" value="TPT_transporter"/>
</dbReference>
<protein>
    <submittedName>
        <fullName evidence="7">Drug/Metabolite transporter superfamily</fullName>
    </submittedName>
</protein>
<feature type="transmembrane region" description="Helical" evidence="5">
    <location>
        <begin position="147"/>
        <end position="169"/>
    </location>
</feature>
<keyword evidence="3 5" id="KW-1133">Transmembrane helix</keyword>
<evidence type="ECO:0000313" key="8">
    <source>
        <dbReference type="Proteomes" id="UP000001876"/>
    </source>
</evidence>
<accession>C1N200</accession>
<dbReference type="KEGG" id="mpp:MICPUCDRAFT_51794"/>
<feature type="transmembrane region" description="Helical" evidence="5">
    <location>
        <begin position="290"/>
        <end position="310"/>
    </location>
</feature>
<dbReference type="EMBL" id="GG663745">
    <property type="protein sequence ID" value="EEH53918.1"/>
    <property type="molecule type" value="Genomic_DNA"/>
</dbReference>
<dbReference type="Pfam" id="PF03151">
    <property type="entry name" value="TPT"/>
    <property type="match status" value="1"/>
</dbReference>
<reference evidence="7 8" key="1">
    <citation type="journal article" date="2009" name="Science">
        <title>Green evolution and dynamic adaptations revealed by genomes of the marine picoeukaryotes Micromonas.</title>
        <authorList>
            <person name="Worden A.Z."/>
            <person name="Lee J.H."/>
            <person name="Mock T."/>
            <person name="Rouze P."/>
            <person name="Simmons M.P."/>
            <person name="Aerts A.L."/>
            <person name="Allen A.E."/>
            <person name="Cuvelier M.L."/>
            <person name="Derelle E."/>
            <person name="Everett M.V."/>
            <person name="Foulon E."/>
            <person name="Grimwood J."/>
            <person name="Gundlach H."/>
            <person name="Henrissat B."/>
            <person name="Napoli C."/>
            <person name="McDonald S.M."/>
            <person name="Parker M.S."/>
            <person name="Rombauts S."/>
            <person name="Salamov A."/>
            <person name="Von Dassow P."/>
            <person name="Badger J.H."/>
            <person name="Coutinho P.M."/>
            <person name="Demir E."/>
            <person name="Dubchak I."/>
            <person name="Gentemann C."/>
            <person name="Eikrem W."/>
            <person name="Gready J.E."/>
            <person name="John U."/>
            <person name="Lanier W."/>
            <person name="Lindquist E.A."/>
            <person name="Lucas S."/>
            <person name="Mayer K.F."/>
            <person name="Moreau H."/>
            <person name="Not F."/>
            <person name="Otillar R."/>
            <person name="Panaud O."/>
            <person name="Pangilinan J."/>
            <person name="Paulsen I."/>
            <person name="Piegu B."/>
            <person name="Poliakov A."/>
            <person name="Robbens S."/>
            <person name="Schmutz J."/>
            <person name="Toulza E."/>
            <person name="Wyss T."/>
            <person name="Zelensky A."/>
            <person name="Zhou K."/>
            <person name="Armbrust E.V."/>
            <person name="Bhattacharya D."/>
            <person name="Goodenough U.W."/>
            <person name="Van de Peer Y."/>
            <person name="Grigoriev I.V."/>
        </authorList>
    </citation>
    <scope>NUCLEOTIDE SEQUENCE [LARGE SCALE GENOMIC DNA]</scope>
    <source>
        <strain evidence="7 8">CCMP1545</strain>
    </source>
</reference>
<evidence type="ECO:0000256" key="2">
    <source>
        <dbReference type="ARBA" id="ARBA00022692"/>
    </source>
</evidence>
<evidence type="ECO:0000256" key="3">
    <source>
        <dbReference type="ARBA" id="ARBA00022989"/>
    </source>
</evidence>
<feature type="transmembrane region" description="Helical" evidence="5">
    <location>
        <begin position="316"/>
        <end position="337"/>
    </location>
</feature>
<feature type="domain" description="Sugar phosphate transporter" evidence="6">
    <location>
        <begin position="9"/>
        <end position="335"/>
    </location>
</feature>
<evidence type="ECO:0000256" key="4">
    <source>
        <dbReference type="ARBA" id="ARBA00023136"/>
    </source>
</evidence>
<name>C1N200_MICPC</name>
<feature type="transmembrane region" description="Helical" evidence="5">
    <location>
        <begin position="92"/>
        <end position="115"/>
    </location>
</feature>
<feature type="transmembrane region" description="Helical" evidence="5">
    <location>
        <begin position="181"/>
        <end position="200"/>
    </location>
</feature>
<sequence length="361" mass="37271">MAAVAETARLAATIVLYVALNSSLNLLNRYTLGHAGFRYPVLLTCAHLAFQTLALAPVVLGGGASPKGGKASSWSNALASHEETVMKHWRGIAAIGVLMAANVALNNASLLHLQISYNQVIRASTPVVCAACAVFVEGVVPKPSEALGLVLVTAGVMSTVGASSGAGGGGDAGSQKTGHETLGVAFAASATLANALLMTLSGKLMGGDRIDALKLTFYVSPVVLLALLPVGMHAEWDSMTEKYAIASVSATEPDFVAGEPLTRLILLGCVIAVCYNWVHNKIISVTSATTTTVLGNVKVVTIMLSSRMLFGETKDWTLGMVAGAGVALFGFALYSAAKLRTKLEKEKAEDARGGATQRGGR</sequence>
<organism evidence="8">
    <name type="scientific">Micromonas pusilla (strain CCMP1545)</name>
    <name type="common">Picoplanktonic green alga</name>
    <dbReference type="NCBI Taxonomy" id="564608"/>
    <lineage>
        <taxon>Eukaryota</taxon>
        <taxon>Viridiplantae</taxon>
        <taxon>Chlorophyta</taxon>
        <taxon>Mamiellophyceae</taxon>
        <taxon>Mamiellales</taxon>
        <taxon>Mamiellaceae</taxon>
        <taxon>Micromonas</taxon>
    </lineage>
</organism>
<evidence type="ECO:0000256" key="5">
    <source>
        <dbReference type="SAM" id="Phobius"/>
    </source>
</evidence>
<keyword evidence="8" id="KW-1185">Reference proteome</keyword>
<comment type="subcellular location">
    <subcellularLocation>
        <location evidence="1">Membrane</location>
        <topology evidence="1">Multi-pass membrane protein</topology>
    </subcellularLocation>
</comment>
<dbReference type="InterPro" id="IPR004853">
    <property type="entry name" value="Sugar_P_trans_dom"/>
</dbReference>
<dbReference type="GeneID" id="9687443"/>
<dbReference type="OMA" id="MIGCTTA"/>
<keyword evidence="2 5" id="KW-0812">Transmembrane</keyword>
<feature type="transmembrane region" description="Helical" evidence="5">
    <location>
        <begin position="261"/>
        <end position="278"/>
    </location>
</feature>
<feature type="transmembrane region" description="Helical" evidence="5">
    <location>
        <begin position="7"/>
        <end position="27"/>
    </location>
</feature>
<dbReference type="InterPro" id="IPR037185">
    <property type="entry name" value="EmrE-like"/>
</dbReference>
<gene>
    <name evidence="7" type="ORF">MICPUCDRAFT_51794</name>
</gene>
<evidence type="ECO:0000259" key="6">
    <source>
        <dbReference type="Pfam" id="PF03151"/>
    </source>
</evidence>
<evidence type="ECO:0000256" key="1">
    <source>
        <dbReference type="ARBA" id="ARBA00004141"/>
    </source>
</evidence>
<keyword evidence="4 5" id="KW-0472">Membrane</keyword>
<evidence type="ECO:0000313" key="7">
    <source>
        <dbReference type="EMBL" id="EEH53918.1"/>
    </source>
</evidence>
<dbReference type="OrthoDB" id="10261634at2759"/>
<dbReference type="SUPFAM" id="SSF103481">
    <property type="entry name" value="Multidrug resistance efflux transporter EmrE"/>
    <property type="match status" value="2"/>
</dbReference>
<feature type="transmembrane region" description="Helical" evidence="5">
    <location>
        <begin position="39"/>
        <end position="60"/>
    </location>
</feature>
<dbReference type="Proteomes" id="UP000001876">
    <property type="component" value="Unassembled WGS sequence"/>
</dbReference>
<dbReference type="GO" id="GO:0016020">
    <property type="term" value="C:membrane"/>
    <property type="evidence" value="ECO:0007669"/>
    <property type="project" value="UniProtKB-SubCell"/>
</dbReference>